<organism evidence="1 2">
    <name type="scientific">Amniculicola lignicola CBS 123094</name>
    <dbReference type="NCBI Taxonomy" id="1392246"/>
    <lineage>
        <taxon>Eukaryota</taxon>
        <taxon>Fungi</taxon>
        <taxon>Dikarya</taxon>
        <taxon>Ascomycota</taxon>
        <taxon>Pezizomycotina</taxon>
        <taxon>Dothideomycetes</taxon>
        <taxon>Pleosporomycetidae</taxon>
        <taxon>Pleosporales</taxon>
        <taxon>Amniculicolaceae</taxon>
        <taxon>Amniculicola</taxon>
    </lineage>
</organism>
<dbReference type="EMBL" id="ML977571">
    <property type="protein sequence ID" value="KAF2003759.1"/>
    <property type="molecule type" value="Genomic_DNA"/>
</dbReference>
<dbReference type="Proteomes" id="UP000799779">
    <property type="component" value="Unassembled WGS sequence"/>
</dbReference>
<proteinExistence type="predicted"/>
<keyword evidence="2" id="KW-1185">Reference proteome</keyword>
<name>A0A6A5WSI1_9PLEO</name>
<dbReference type="OrthoDB" id="5335493at2759"/>
<evidence type="ECO:0000313" key="1">
    <source>
        <dbReference type="EMBL" id="KAF2003759.1"/>
    </source>
</evidence>
<gene>
    <name evidence="1" type="ORF">P154DRAFT_572940</name>
</gene>
<dbReference type="AlphaFoldDB" id="A0A6A5WSI1"/>
<reference evidence="1" key="1">
    <citation type="journal article" date="2020" name="Stud. Mycol.">
        <title>101 Dothideomycetes genomes: a test case for predicting lifestyles and emergence of pathogens.</title>
        <authorList>
            <person name="Haridas S."/>
            <person name="Albert R."/>
            <person name="Binder M."/>
            <person name="Bloem J."/>
            <person name="Labutti K."/>
            <person name="Salamov A."/>
            <person name="Andreopoulos B."/>
            <person name="Baker S."/>
            <person name="Barry K."/>
            <person name="Bills G."/>
            <person name="Bluhm B."/>
            <person name="Cannon C."/>
            <person name="Castanera R."/>
            <person name="Culley D."/>
            <person name="Daum C."/>
            <person name="Ezra D."/>
            <person name="Gonzalez J."/>
            <person name="Henrissat B."/>
            <person name="Kuo A."/>
            <person name="Liang C."/>
            <person name="Lipzen A."/>
            <person name="Lutzoni F."/>
            <person name="Magnuson J."/>
            <person name="Mondo S."/>
            <person name="Nolan M."/>
            <person name="Ohm R."/>
            <person name="Pangilinan J."/>
            <person name="Park H.-J."/>
            <person name="Ramirez L."/>
            <person name="Alfaro M."/>
            <person name="Sun H."/>
            <person name="Tritt A."/>
            <person name="Yoshinaga Y."/>
            <person name="Zwiers L.-H."/>
            <person name="Turgeon B."/>
            <person name="Goodwin S."/>
            <person name="Spatafora J."/>
            <person name="Crous P."/>
            <person name="Grigoriev I."/>
        </authorList>
    </citation>
    <scope>NUCLEOTIDE SEQUENCE</scope>
    <source>
        <strain evidence="1">CBS 123094</strain>
    </source>
</reference>
<evidence type="ECO:0000313" key="2">
    <source>
        <dbReference type="Proteomes" id="UP000799779"/>
    </source>
</evidence>
<protein>
    <submittedName>
        <fullName evidence="1">Uncharacterized protein</fullName>
    </submittedName>
</protein>
<accession>A0A6A5WSI1</accession>
<sequence length="488" mass="57354">MDEEVSSVAVVNMHLERIVRIHSRPDQYAQTHILQDIPACIRSFVVRKSRDNLGLYLNLNDFKIEAARGPLLNIDKRYGWLYTITTRSSRCTAQIRLRSPTQGDGEIKPSDLILRQGSFDFEFDTLFNAWIDDSDKILLPLSLMQEWWAWNGKVFPFLSLPLELRMCVYKQMFGESVWPRLRDTWNPRMNRRIPSLTSGIPGAGSPSLHFYSQTDQHGPVREWGSALDWTCKQVRNEIIEAMWIPTTKHFGPWCFANMQSYINFGRRAFLPFQILNRVSLGFTNKQFFNYAGFYCQQDRGFVPLLELSFAELLYDPGDLSTLELLANIPTLKYLNFHFSVSRVTATEGILISTDPWVLMNGRFQTENELPELSCQKTFVDWFLTMTVRYLRRVPNVTLSGHVKNSTRRKWEEIWARERYTRQWYDPSREIRRIMASPARALPPPCMCEHPCHWWRVNKPHPRETEHLFEEVNPGEYNAEKDDYFCHED</sequence>